<keyword evidence="2" id="KW-1003">Cell membrane</keyword>
<comment type="subcellular location">
    <subcellularLocation>
        <location evidence="1">Cell membrane</location>
        <topology evidence="1">Multi-pass membrane protein</topology>
    </subcellularLocation>
</comment>
<evidence type="ECO:0000256" key="3">
    <source>
        <dbReference type="ARBA" id="ARBA00022692"/>
    </source>
</evidence>
<organism evidence="7 8">
    <name type="scientific">Parasporobacterium paucivorans DSM 15970</name>
    <dbReference type="NCBI Taxonomy" id="1122934"/>
    <lineage>
        <taxon>Bacteria</taxon>
        <taxon>Bacillati</taxon>
        <taxon>Bacillota</taxon>
        <taxon>Clostridia</taxon>
        <taxon>Lachnospirales</taxon>
        <taxon>Lachnospiraceae</taxon>
        <taxon>Parasporobacterium</taxon>
    </lineage>
</organism>
<keyword evidence="3 6" id="KW-0812">Transmembrane</keyword>
<feature type="transmembrane region" description="Helical" evidence="6">
    <location>
        <begin position="45"/>
        <end position="67"/>
    </location>
</feature>
<dbReference type="PANTHER" id="PTHR30482">
    <property type="entry name" value="HIGH-AFFINITY BRANCHED-CHAIN AMINO ACID TRANSPORT SYSTEM PERMEASE"/>
    <property type="match status" value="1"/>
</dbReference>
<sequence length="164" mass="17765">GVVAVAVVFLLMRSRTGLALMAMRDNVGAAETMGINIYRAKITCYIIACFFTGLAGGVMYMVQGYILPDSGFSINWTVAMTFMVIIGGMGTMEGPILGAILYVLLTQFLFNFPGMSMIILGIIAVVVIMIAPKGIMGTLYEKTGFEILSLRRSMPKNLAVKKKE</sequence>
<accession>A0A1M5ZZF7</accession>
<dbReference type="Proteomes" id="UP000184342">
    <property type="component" value="Unassembled WGS sequence"/>
</dbReference>
<evidence type="ECO:0000313" key="8">
    <source>
        <dbReference type="Proteomes" id="UP000184342"/>
    </source>
</evidence>
<keyword evidence="5 6" id="KW-0472">Membrane</keyword>
<feature type="transmembrane region" description="Helical" evidence="6">
    <location>
        <begin position="110"/>
        <end position="131"/>
    </location>
</feature>
<dbReference type="GO" id="GO:0005886">
    <property type="term" value="C:plasma membrane"/>
    <property type="evidence" value="ECO:0007669"/>
    <property type="project" value="UniProtKB-SubCell"/>
</dbReference>
<evidence type="ECO:0000313" key="7">
    <source>
        <dbReference type="EMBL" id="SHI29602.1"/>
    </source>
</evidence>
<evidence type="ECO:0000256" key="4">
    <source>
        <dbReference type="ARBA" id="ARBA00022989"/>
    </source>
</evidence>
<feature type="transmembrane region" description="Helical" evidence="6">
    <location>
        <begin position="79"/>
        <end position="104"/>
    </location>
</feature>
<proteinExistence type="predicted"/>
<dbReference type="InterPro" id="IPR043428">
    <property type="entry name" value="LivM-like"/>
</dbReference>
<dbReference type="EMBL" id="FQYT01000002">
    <property type="protein sequence ID" value="SHI29602.1"/>
    <property type="molecule type" value="Genomic_DNA"/>
</dbReference>
<dbReference type="STRING" id="1122934.SAMN02745691_00001"/>
<dbReference type="Pfam" id="PF02653">
    <property type="entry name" value="BPD_transp_2"/>
    <property type="match status" value="1"/>
</dbReference>
<gene>
    <name evidence="7" type="ORF">SAMN02745691_00001</name>
</gene>
<name>A0A1M5ZZF7_9FIRM</name>
<dbReference type="RefSeq" id="WP_143147858.1">
    <property type="nucleotide sequence ID" value="NZ_FQYT01000002.1"/>
</dbReference>
<feature type="non-terminal residue" evidence="7">
    <location>
        <position position="1"/>
    </location>
</feature>
<evidence type="ECO:0000256" key="5">
    <source>
        <dbReference type="ARBA" id="ARBA00023136"/>
    </source>
</evidence>
<evidence type="ECO:0000256" key="6">
    <source>
        <dbReference type="SAM" id="Phobius"/>
    </source>
</evidence>
<dbReference type="InterPro" id="IPR001851">
    <property type="entry name" value="ABC_transp_permease"/>
</dbReference>
<dbReference type="AlphaFoldDB" id="A0A1M5ZZF7"/>
<reference evidence="7 8" key="1">
    <citation type="submission" date="2016-11" db="EMBL/GenBank/DDBJ databases">
        <authorList>
            <person name="Jaros S."/>
            <person name="Januszkiewicz K."/>
            <person name="Wedrychowicz H."/>
        </authorList>
    </citation>
    <scope>NUCLEOTIDE SEQUENCE [LARGE SCALE GENOMIC DNA]</scope>
    <source>
        <strain evidence="7 8">DSM 15970</strain>
    </source>
</reference>
<evidence type="ECO:0000256" key="1">
    <source>
        <dbReference type="ARBA" id="ARBA00004651"/>
    </source>
</evidence>
<dbReference type="PANTHER" id="PTHR30482:SF10">
    <property type="entry name" value="HIGH-AFFINITY BRANCHED-CHAIN AMINO ACID TRANSPORT PROTEIN BRAE"/>
    <property type="match status" value="1"/>
</dbReference>
<dbReference type="OrthoDB" id="9789927at2"/>
<dbReference type="GO" id="GO:0015658">
    <property type="term" value="F:branched-chain amino acid transmembrane transporter activity"/>
    <property type="evidence" value="ECO:0007669"/>
    <property type="project" value="InterPro"/>
</dbReference>
<dbReference type="CDD" id="cd06581">
    <property type="entry name" value="TM_PBP1_LivM_like"/>
    <property type="match status" value="1"/>
</dbReference>
<protein>
    <submittedName>
        <fullName evidence="7">Branched-chain amino acid transport system / permease component</fullName>
    </submittedName>
</protein>
<evidence type="ECO:0000256" key="2">
    <source>
        <dbReference type="ARBA" id="ARBA00022475"/>
    </source>
</evidence>
<keyword evidence="4 6" id="KW-1133">Transmembrane helix</keyword>
<keyword evidence="8" id="KW-1185">Reference proteome</keyword>